<dbReference type="OrthoDB" id="5860238at2759"/>
<organism evidence="1 2">
    <name type="scientific">Strongylus vulgaris</name>
    <name type="common">Blood worm</name>
    <dbReference type="NCBI Taxonomy" id="40348"/>
    <lineage>
        <taxon>Eukaryota</taxon>
        <taxon>Metazoa</taxon>
        <taxon>Ecdysozoa</taxon>
        <taxon>Nematoda</taxon>
        <taxon>Chromadorea</taxon>
        <taxon>Rhabditida</taxon>
        <taxon>Rhabditina</taxon>
        <taxon>Rhabditomorpha</taxon>
        <taxon>Strongyloidea</taxon>
        <taxon>Strongylidae</taxon>
        <taxon>Strongylus</taxon>
    </lineage>
</organism>
<gene>
    <name evidence="1" type="ORF">SVUK_LOCUS2159</name>
</gene>
<protein>
    <submittedName>
        <fullName evidence="1">Uncharacterized protein</fullName>
    </submittedName>
</protein>
<dbReference type="Proteomes" id="UP000270094">
    <property type="component" value="Unassembled WGS sequence"/>
</dbReference>
<evidence type="ECO:0000313" key="1">
    <source>
        <dbReference type="EMBL" id="VDM67161.1"/>
    </source>
</evidence>
<dbReference type="AlphaFoldDB" id="A0A3P7I144"/>
<sequence length="108" mass="12022">MENEPATMSRPKVLSSWSVNPTTVMNSRNSPYEKSYANMYPATSPESYRQAIRTMPEKIQQTSDAVTSTFSLADSSFENGTLTPRNAPRQASFIAAMTRQTMSEDEGE</sequence>
<proteinExistence type="predicted"/>
<name>A0A3P7I144_STRVU</name>
<dbReference type="EMBL" id="UYYB01004775">
    <property type="protein sequence ID" value="VDM67161.1"/>
    <property type="molecule type" value="Genomic_DNA"/>
</dbReference>
<evidence type="ECO:0000313" key="2">
    <source>
        <dbReference type="Proteomes" id="UP000270094"/>
    </source>
</evidence>
<accession>A0A3P7I144</accession>
<reference evidence="1 2" key="1">
    <citation type="submission" date="2018-11" db="EMBL/GenBank/DDBJ databases">
        <authorList>
            <consortium name="Pathogen Informatics"/>
        </authorList>
    </citation>
    <scope>NUCLEOTIDE SEQUENCE [LARGE SCALE GENOMIC DNA]</scope>
</reference>
<keyword evidence="2" id="KW-1185">Reference proteome</keyword>